<sequence length="34" mass="3698">MKLVFSASPARHYNNYSVATVANPKPVQPMPKGP</sequence>
<evidence type="ECO:0000313" key="1">
    <source>
        <dbReference type="EMBL" id="JAD45470.1"/>
    </source>
</evidence>
<dbReference type="EMBL" id="GBRH01252425">
    <property type="protein sequence ID" value="JAD45470.1"/>
    <property type="molecule type" value="Transcribed_RNA"/>
</dbReference>
<name>A0A0A9A8Y7_ARUDO</name>
<accession>A0A0A9A8Y7</accession>
<dbReference type="AlphaFoldDB" id="A0A0A9A8Y7"/>
<protein>
    <submittedName>
        <fullName evidence="1">Uncharacterized protein</fullName>
    </submittedName>
</protein>
<organism evidence="1">
    <name type="scientific">Arundo donax</name>
    <name type="common">Giant reed</name>
    <name type="synonym">Donax arundinaceus</name>
    <dbReference type="NCBI Taxonomy" id="35708"/>
    <lineage>
        <taxon>Eukaryota</taxon>
        <taxon>Viridiplantae</taxon>
        <taxon>Streptophyta</taxon>
        <taxon>Embryophyta</taxon>
        <taxon>Tracheophyta</taxon>
        <taxon>Spermatophyta</taxon>
        <taxon>Magnoliopsida</taxon>
        <taxon>Liliopsida</taxon>
        <taxon>Poales</taxon>
        <taxon>Poaceae</taxon>
        <taxon>PACMAD clade</taxon>
        <taxon>Arundinoideae</taxon>
        <taxon>Arundineae</taxon>
        <taxon>Arundo</taxon>
    </lineage>
</organism>
<reference evidence="1" key="2">
    <citation type="journal article" date="2015" name="Data Brief">
        <title>Shoot transcriptome of the giant reed, Arundo donax.</title>
        <authorList>
            <person name="Barrero R.A."/>
            <person name="Guerrero F.D."/>
            <person name="Moolhuijzen P."/>
            <person name="Goolsby J.A."/>
            <person name="Tidwell J."/>
            <person name="Bellgard S.E."/>
            <person name="Bellgard M.I."/>
        </authorList>
    </citation>
    <scope>NUCLEOTIDE SEQUENCE</scope>
    <source>
        <tissue evidence="1">Shoot tissue taken approximately 20 cm above the soil surface</tissue>
    </source>
</reference>
<reference evidence="1" key="1">
    <citation type="submission" date="2014-09" db="EMBL/GenBank/DDBJ databases">
        <authorList>
            <person name="Magalhaes I.L.F."/>
            <person name="Oliveira U."/>
            <person name="Santos F.R."/>
            <person name="Vidigal T.H.D.A."/>
            <person name="Brescovit A.D."/>
            <person name="Santos A.J."/>
        </authorList>
    </citation>
    <scope>NUCLEOTIDE SEQUENCE</scope>
    <source>
        <tissue evidence="1">Shoot tissue taken approximately 20 cm above the soil surface</tissue>
    </source>
</reference>
<proteinExistence type="predicted"/>